<feature type="region of interest" description="Disordered" evidence="1">
    <location>
        <begin position="33"/>
        <end position="54"/>
    </location>
</feature>
<evidence type="ECO:0000256" key="1">
    <source>
        <dbReference type="SAM" id="MobiDB-lite"/>
    </source>
</evidence>
<reference evidence="2" key="1">
    <citation type="submission" date="2020-10" db="EMBL/GenBank/DDBJ databases">
        <title>Connecting structure to function with the recovery of over 1000 high-quality activated sludge metagenome-assembled genomes encoding full-length rRNA genes using long-read sequencing.</title>
        <authorList>
            <person name="Singleton C.M."/>
            <person name="Petriglieri F."/>
            <person name="Kristensen J.M."/>
            <person name="Kirkegaard R.H."/>
            <person name="Michaelsen T.Y."/>
            <person name="Andersen M.H."/>
            <person name="Karst S.M."/>
            <person name="Dueholm M.S."/>
            <person name="Nielsen P.H."/>
            <person name="Albertsen M."/>
        </authorList>
    </citation>
    <scope>NUCLEOTIDE SEQUENCE</scope>
    <source>
        <strain evidence="2">EsbW_18-Q3-R4-48_MAXAC.044</strain>
    </source>
</reference>
<dbReference type="Proteomes" id="UP000886602">
    <property type="component" value="Unassembled WGS sequence"/>
</dbReference>
<name>A0A9D7FFC3_9RHOO</name>
<dbReference type="EMBL" id="JADJNC010000013">
    <property type="protein sequence ID" value="MBK7423269.1"/>
    <property type="molecule type" value="Genomic_DNA"/>
</dbReference>
<organism evidence="2 3">
    <name type="scientific">Candidatus Propionivibrio dominans</name>
    <dbReference type="NCBI Taxonomy" id="2954373"/>
    <lineage>
        <taxon>Bacteria</taxon>
        <taxon>Pseudomonadati</taxon>
        <taxon>Pseudomonadota</taxon>
        <taxon>Betaproteobacteria</taxon>
        <taxon>Rhodocyclales</taxon>
        <taxon>Rhodocyclaceae</taxon>
        <taxon>Propionivibrio</taxon>
    </lineage>
</organism>
<evidence type="ECO:0000313" key="3">
    <source>
        <dbReference type="Proteomes" id="UP000886602"/>
    </source>
</evidence>
<accession>A0A9D7FFC3</accession>
<dbReference type="AlphaFoldDB" id="A0A9D7FFC3"/>
<gene>
    <name evidence="2" type="ORF">IPJ48_09310</name>
</gene>
<comment type="caution">
    <text evidence="2">The sequence shown here is derived from an EMBL/GenBank/DDBJ whole genome shotgun (WGS) entry which is preliminary data.</text>
</comment>
<protein>
    <submittedName>
        <fullName evidence="2">Uncharacterized protein</fullName>
    </submittedName>
</protein>
<evidence type="ECO:0000313" key="2">
    <source>
        <dbReference type="EMBL" id="MBK7423269.1"/>
    </source>
</evidence>
<sequence>MAFDPEERKKIIAQFDNSLIAFFGFQRQRLAHALDPEQGEDGDQGNRNGGCDFG</sequence>
<proteinExistence type="predicted"/>